<reference evidence="2" key="1">
    <citation type="submission" date="2023-07" db="EMBL/GenBank/DDBJ databases">
        <title>draft genome sequence of fig (Ficus carica).</title>
        <authorList>
            <person name="Takahashi T."/>
            <person name="Nishimura K."/>
        </authorList>
    </citation>
    <scope>NUCLEOTIDE SEQUENCE</scope>
</reference>
<comment type="caution">
    <text evidence="2">The sequence shown here is derived from an EMBL/GenBank/DDBJ whole genome shotgun (WGS) entry which is preliminary data.</text>
</comment>
<accession>A0AA88DJ63</accession>
<protein>
    <submittedName>
        <fullName evidence="2">Uncharacterized protein</fullName>
    </submittedName>
</protein>
<gene>
    <name evidence="2" type="ORF">TIFTF001_018197</name>
</gene>
<organism evidence="2 3">
    <name type="scientific">Ficus carica</name>
    <name type="common">Common fig</name>
    <dbReference type="NCBI Taxonomy" id="3494"/>
    <lineage>
        <taxon>Eukaryota</taxon>
        <taxon>Viridiplantae</taxon>
        <taxon>Streptophyta</taxon>
        <taxon>Embryophyta</taxon>
        <taxon>Tracheophyta</taxon>
        <taxon>Spermatophyta</taxon>
        <taxon>Magnoliopsida</taxon>
        <taxon>eudicotyledons</taxon>
        <taxon>Gunneridae</taxon>
        <taxon>Pentapetalae</taxon>
        <taxon>rosids</taxon>
        <taxon>fabids</taxon>
        <taxon>Rosales</taxon>
        <taxon>Moraceae</taxon>
        <taxon>Ficeae</taxon>
        <taxon>Ficus</taxon>
    </lineage>
</organism>
<feature type="region of interest" description="Disordered" evidence="1">
    <location>
        <begin position="38"/>
        <end position="74"/>
    </location>
</feature>
<proteinExistence type="predicted"/>
<dbReference type="AlphaFoldDB" id="A0AA88DJ63"/>
<name>A0AA88DJ63_FICCA</name>
<keyword evidence="3" id="KW-1185">Reference proteome</keyword>
<evidence type="ECO:0000256" key="1">
    <source>
        <dbReference type="SAM" id="MobiDB-lite"/>
    </source>
</evidence>
<sequence length="74" mass="8331">MGKHPLPVMGLETPQEGRTHLHCLLLFPGMKSRSANSHLVPRAQSHHPLTSSRLYCPTHDTQRRPTPFPALSDR</sequence>
<dbReference type="EMBL" id="BTGU01000029">
    <property type="protein sequence ID" value="GMN49014.1"/>
    <property type="molecule type" value="Genomic_DNA"/>
</dbReference>
<evidence type="ECO:0000313" key="2">
    <source>
        <dbReference type="EMBL" id="GMN49014.1"/>
    </source>
</evidence>
<dbReference type="Proteomes" id="UP001187192">
    <property type="component" value="Unassembled WGS sequence"/>
</dbReference>
<evidence type="ECO:0000313" key="3">
    <source>
        <dbReference type="Proteomes" id="UP001187192"/>
    </source>
</evidence>